<dbReference type="PANTHER" id="PTHR10775:SF185">
    <property type="entry name" value="OS08G0208400 PROTEIN"/>
    <property type="match status" value="1"/>
</dbReference>
<feature type="region of interest" description="Disordered" evidence="1">
    <location>
        <begin position="483"/>
        <end position="542"/>
    </location>
</feature>
<dbReference type="OrthoDB" id="1738076at2759"/>
<gene>
    <name evidence="2" type="ORF">KFK09_022609</name>
</gene>
<organism evidence="2 3">
    <name type="scientific">Dendrobium nobile</name>
    <name type="common">Orchid</name>
    <dbReference type="NCBI Taxonomy" id="94219"/>
    <lineage>
        <taxon>Eukaryota</taxon>
        <taxon>Viridiplantae</taxon>
        <taxon>Streptophyta</taxon>
        <taxon>Embryophyta</taxon>
        <taxon>Tracheophyta</taxon>
        <taxon>Spermatophyta</taxon>
        <taxon>Magnoliopsida</taxon>
        <taxon>Liliopsida</taxon>
        <taxon>Asparagales</taxon>
        <taxon>Orchidaceae</taxon>
        <taxon>Epidendroideae</taxon>
        <taxon>Malaxideae</taxon>
        <taxon>Dendrobiinae</taxon>
        <taxon>Dendrobium</taxon>
    </lineage>
</organism>
<dbReference type="EMBL" id="JAGYWB010000016">
    <property type="protein sequence ID" value="KAI0496295.1"/>
    <property type="molecule type" value="Genomic_DNA"/>
</dbReference>
<dbReference type="InterPro" id="IPR004242">
    <property type="entry name" value="Transposase_21"/>
</dbReference>
<evidence type="ECO:0000313" key="3">
    <source>
        <dbReference type="Proteomes" id="UP000829196"/>
    </source>
</evidence>
<dbReference type="PANTHER" id="PTHR10775">
    <property type="entry name" value="OS08G0208400 PROTEIN"/>
    <property type="match status" value="1"/>
</dbReference>
<sequence>MLLELLIEAFPEGTSLPKTTYEVKKLMKTFDLGYTKIHACPNDCTLFWGDKSNENVCEVCGASRWAPNQKSNIAEDKKVQMKPAKILRYFPLIPRLQRLFKTKKMAEEMIWHATQRNTDGMLRHPADGEAWKSFDYRFPDFAADPRNVRLGLATDGFNPFKIMSSTYSIWPVILVPYNMPPWSGMKQSSFILSMIIPASGENFMMSAALFWTINDFPAYGMLSGWSTKGRFACPCCAHNTESLWLYKNLEKSKDNLQARQDLVQIGVKSELHPHVLSDGSYVLPPALFTMSKKDKMMFCEVLKKMKLPKEPEGSIAERYIAEEGISFCSKYLDGLPTFPKSISTTISSKDDGVSYKFLTVGKPLGQVSIFVLDDLSLIQGHRYVLRHSDHLTKYIDMYKEEERQKRANNVPLTPLALDKLVNDHFHDWFKRTITCIDDSNVTEEIRALATGKLGGGTVEVKYQLYFAILKGDAMMNYPGVQLNKGMTGSSSFRRAKKVTRRGSSSVEQSNRTSNNTSTPVHPDSSNANNEQSPIQSSQDLRQQVPPANDGIWLIDDEGAPIKKRGRTTCADIQSMSPGTRAHIEVNENMVPCNIPESTLLGSYLGVVARDPILAPISFSDWRNKGMEPFKKRMLAEVEAKFEFPANIKHWILQSLGSKWRNYKTNLKAEHWDSRPLQEIMEAVPAGVYPVQWCQIVNKWSQPQDKERALRNSENAKKQTCPHTMGRSIRDRLLLWQINRKRKDGSWSSEEAREKWVKS</sequence>
<name>A0A8T3AQC6_DENNO</name>
<proteinExistence type="predicted"/>
<reference evidence="2" key="1">
    <citation type="journal article" date="2022" name="Front. Genet.">
        <title>Chromosome-Scale Assembly of the Dendrobium nobile Genome Provides Insights Into the Molecular Mechanism of the Biosynthesis of the Medicinal Active Ingredient of Dendrobium.</title>
        <authorList>
            <person name="Xu Q."/>
            <person name="Niu S.-C."/>
            <person name="Li K.-L."/>
            <person name="Zheng P.-J."/>
            <person name="Zhang X.-J."/>
            <person name="Jia Y."/>
            <person name="Liu Y."/>
            <person name="Niu Y.-X."/>
            <person name="Yu L.-H."/>
            <person name="Chen D.-F."/>
            <person name="Zhang G.-Q."/>
        </authorList>
    </citation>
    <scope>NUCLEOTIDE SEQUENCE</scope>
    <source>
        <tissue evidence="2">Leaf</tissue>
    </source>
</reference>
<dbReference type="Proteomes" id="UP000829196">
    <property type="component" value="Unassembled WGS sequence"/>
</dbReference>
<accession>A0A8T3AQC6</accession>
<evidence type="ECO:0008006" key="4">
    <source>
        <dbReference type="Google" id="ProtNLM"/>
    </source>
</evidence>
<dbReference type="AlphaFoldDB" id="A0A8T3AQC6"/>
<comment type="caution">
    <text evidence="2">The sequence shown here is derived from an EMBL/GenBank/DDBJ whole genome shotgun (WGS) entry which is preliminary data.</text>
</comment>
<keyword evidence="3" id="KW-1185">Reference proteome</keyword>
<evidence type="ECO:0000313" key="2">
    <source>
        <dbReference type="EMBL" id="KAI0496295.1"/>
    </source>
</evidence>
<evidence type="ECO:0000256" key="1">
    <source>
        <dbReference type="SAM" id="MobiDB-lite"/>
    </source>
</evidence>
<dbReference type="Pfam" id="PF02992">
    <property type="entry name" value="Transposase_21"/>
    <property type="match status" value="2"/>
</dbReference>
<protein>
    <recommendedName>
        <fullName evidence="4">Transposase</fullName>
    </recommendedName>
</protein>
<feature type="compositionally biased region" description="Polar residues" evidence="1">
    <location>
        <begin position="501"/>
        <end position="541"/>
    </location>
</feature>